<dbReference type="PANTHER" id="PTHR42760:SF115">
    <property type="entry name" value="3-OXOACYL-[ACYL-CARRIER-PROTEIN] REDUCTASE FABG"/>
    <property type="match status" value="1"/>
</dbReference>
<dbReference type="PANTHER" id="PTHR42760">
    <property type="entry name" value="SHORT-CHAIN DEHYDROGENASES/REDUCTASES FAMILY MEMBER"/>
    <property type="match status" value="1"/>
</dbReference>
<dbReference type="EMBL" id="KQ947404">
    <property type="protein sequence ID" value="KUJ24008.1"/>
    <property type="molecule type" value="Genomic_DNA"/>
</dbReference>
<dbReference type="SUPFAM" id="SSF51735">
    <property type="entry name" value="NAD(P)-binding Rossmann-fold domains"/>
    <property type="match status" value="1"/>
</dbReference>
<dbReference type="Proteomes" id="UP000070700">
    <property type="component" value="Unassembled WGS sequence"/>
</dbReference>
<dbReference type="RefSeq" id="XP_018078363.1">
    <property type="nucleotide sequence ID" value="XM_018211359.1"/>
</dbReference>
<dbReference type="PROSITE" id="PS00061">
    <property type="entry name" value="ADH_SHORT"/>
    <property type="match status" value="1"/>
</dbReference>
<dbReference type="FunFam" id="3.40.50.720:FF:000084">
    <property type="entry name" value="Short-chain dehydrogenase reductase"/>
    <property type="match status" value="1"/>
</dbReference>
<accession>A0A194XUX3</accession>
<keyword evidence="3" id="KW-0560">Oxidoreductase</keyword>
<name>A0A194XUX3_MOLSC</name>
<evidence type="ECO:0000256" key="2">
    <source>
        <dbReference type="ARBA" id="ARBA00022857"/>
    </source>
</evidence>
<dbReference type="InterPro" id="IPR020904">
    <property type="entry name" value="Sc_DH/Rdtase_CS"/>
</dbReference>
<evidence type="ECO:0000313" key="5">
    <source>
        <dbReference type="Proteomes" id="UP000070700"/>
    </source>
</evidence>
<dbReference type="KEGG" id="psco:LY89DRAFT_633788"/>
<keyword evidence="2" id="KW-0521">NADP</keyword>
<dbReference type="PRINTS" id="PR00080">
    <property type="entry name" value="SDRFAMILY"/>
</dbReference>
<evidence type="ECO:0000256" key="3">
    <source>
        <dbReference type="ARBA" id="ARBA00023002"/>
    </source>
</evidence>
<dbReference type="InParanoid" id="A0A194XUX3"/>
<dbReference type="GO" id="GO:0009688">
    <property type="term" value="P:abscisic acid biosynthetic process"/>
    <property type="evidence" value="ECO:0007669"/>
    <property type="project" value="UniProtKB-ARBA"/>
</dbReference>
<dbReference type="Gene3D" id="3.40.50.720">
    <property type="entry name" value="NAD(P)-binding Rossmann-like Domain"/>
    <property type="match status" value="1"/>
</dbReference>
<dbReference type="Pfam" id="PF13561">
    <property type="entry name" value="adh_short_C2"/>
    <property type="match status" value="1"/>
</dbReference>
<dbReference type="GeneID" id="28821085"/>
<dbReference type="InterPro" id="IPR036291">
    <property type="entry name" value="NAD(P)-bd_dom_sf"/>
</dbReference>
<dbReference type="AlphaFoldDB" id="A0A194XUX3"/>
<evidence type="ECO:0000313" key="4">
    <source>
        <dbReference type="EMBL" id="KUJ24008.1"/>
    </source>
</evidence>
<dbReference type="OrthoDB" id="498125at2759"/>
<reference evidence="4 5" key="1">
    <citation type="submission" date="2015-10" db="EMBL/GenBank/DDBJ databases">
        <title>Full genome of DAOMC 229536 Phialocephala scopiformis, a fungal endophyte of spruce producing the potent anti-insectan compound rugulosin.</title>
        <authorList>
            <consortium name="DOE Joint Genome Institute"/>
            <person name="Walker A.K."/>
            <person name="Frasz S.L."/>
            <person name="Seifert K.A."/>
            <person name="Miller J.D."/>
            <person name="Mondo S.J."/>
            <person name="Labutti K."/>
            <person name="Lipzen A."/>
            <person name="Dockter R."/>
            <person name="Kennedy M."/>
            <person name="Grigoriev I.V."/>
            <person name="Spatafora J.W."/>
        </authorList>
    </citation>
    <scope>NUCLEOTIDE SEQUENCE [LARGE SCALE GENOMIC DNA]</scope>
    <source>
        <strain evidence="4 5">CBS 120377</strain>
    </source>
</reference>
<evidence type="ECO:0000256" key="1">
    <source>
        <dbReference type="ARBA" id="ARBA00006484"/>
    </source>
</evidence>
<sequence>MAAAIYPDLNGKIALVMGVGQSGSLSSKSWGNGAAITRVLCQNGVRVFGVDYNLAAAEFTASRVRAEGGICDVTTADVTSASEVQRAVDAAMSKYGRIDILINSVGMTAPGDPASMSEEVWDKQIDLNLKSVYLACHAVLPIMEKQGSGSIINNASIAGMRYLGKPQVAYAAAKAAVLQFTKVTAVMYAKKGVRLNSIVPGLMYTPLVEVLGQSESEADREVFKRITNHNAPMGRMGDAFDVANAALFLVSDSAKYITGQKLVIDGGITSSTGTS</sequence>
<dbReference type="InterPro" id="IPR002347">
    <property type="entry name" value="SDR_fam"/>
</dbReference>
<dbReference type="PRINTS" id="PR00081">
    <property type="entry name" value="GDHRDH"/>
</dbReference>
<protein>
    <submittedName>
        <fullName evidence="4">Putative short chain type dehydrogenase</fullName>
    </submittedName>
</protein>
<proteinExistence type="inferred from homology"/>
<comment type="similarity">
    <text evidence="1">Belongs to the short-chain dehydrogenases/reductases (SDR) family.</text>
</comment>
<keyword evidence="5" id="KW-1185">Reference proteome</keyword>
<organism evidence="4 5">
    <name type="scientific">Mollisia scopiformis</name>
    <name type="common">Conifer needle endophyte fungus</name>
    <name type="synonym">Phialocephala scopiformis</name>
    <dbReference type="NCBI Taxonomy" id="149040"/>
    <lineage>
        <taxon>Eukaryota</taxon>
        <taxon>Fungi</taxon>
        <taxon>Dikarya</taxon>
        <taxon>Ascomycota</taxon>
        <taxon>Pezizomycotina</taxon>
        <taxon>Leotiomycetes</taxon>
        <taxon>Helotiales</taxon>
        <taxon>Mollisiaceae</taxon>
        <taxon>Mollisia</taxon>
    </lineage>
</organism>
<dbReference type="GO" id="GO:0016616">
    <property type="term" value="F:oxidoreductase activity, acting on the CH-OH group of donors, NAD or NADP as acceptor"/>
    <property type="evidence" value="ECO:0007669"/>
    <property type="project" value="TreeGrafter"/>
</dbReference>
<gene>
    <name evidence="4" type="ORF">LY89DRAFT_633788</name>
</gene>